<proteinExistence type="predicted"/>
<dbReference type="AlphaFoldDB" id="A0A7I7RWD0"/>
<dbReference type="InterPro" id="IPR036388">
    <property type="entry name" value="WH-like_DNA-bd_sf"/>
</dbReference>
<organism evidence="4 5">
    <name type="scientific">Mycolicibacterium arabiense</name>
    <dbReference type="NCBI Taxonomy" id="1286181"/>
    <lineage>
        <taxon>Bacteria</taxon>
        <taxon>Bacillati</taxon>
        <taxon>Actinomycetota</taxon>
        <taxon>Actinomycetes</taxon>
        <taxon>Mycobacteriales</taxon>
        <taxon>Mycobacteriaceae</taxon>
        <taxon>Mycolicibacterium</taxon>
    </lineage>
</organism>
<dbReference type="Proteomes" id="UP000467428">
    <property type="component" value="Chromosome"/>
</dbReference>
<reference evidence="4 5" key="1">
    <citation type="journal article" date="2019" name="Emerg. Microbes Infect.">
        <title>Comprehensive subspecies identification of 175 nontuberculous mycobacteria species based on 7547 genomic profiles.</title>
        <authorList>
            <person name="Matsumoto Y."/>
            <person name="Kinjo T."/>
            <person name="Motooka D."/>
            <person name="Nabeya D."/>
            <person name="Jung N."/>
            <person name="Uechi K."/>
            <person name="Horii T."/>
            <person name="Iida T."/>
            <person name="Fujita J."/>
            <person name="Nakamura S."/>
        </authorList>
    </citation>
    <scope>NUCLEOTIDE SEQUENCE [LARGE SCALE GENOMIC DNA]</scope>
    <source>
        <strain evidence="4 5">JCM 18538</strain>
    </source>
</reference>
<keyword evidence="5" id="KW-1185">Reference proteome</keyword>
<feature type="domain" description="ANTAR" evidence="3">
    <location>
        <begin position="187"/>
        <end position="242"/>
    </location>
</feature>
<dbReference type="EMBL" id="AP022593">
    <property type="protein sequence ID" value="BBY48075.1"/>
    <property type="molecule type" value="Genomic_DNA"/>
</dbReference>
<dbReference type="Gene3D" id="1.10.10.10">
    <property type="entry name" value="Winged helix-like DNA-binding domain superfamily/Winged helix DNA-binding domain"/>
    <property type="match status" value="1"/>
</dbReference>
<evidence type="ECO:0000256" key="1">
    <source>
        <dbReference type="ARBA" id="ARBA00023015"/>
    </source>
</evidence>
<dbReference type="InterPro" id="IPR029016">
    <property type="entry name" value="GAF-like_dom_sf"/>
</dbReference>
<geneLocation type="plasmid" evidence="5">
    <name>pjcm18538 dna</name>
</geneLocation>
<gene>
    <name evidence="4" type="ORF">MARA_15430</name>
</gene>
<dbReference type="Pfam" id="PF13185">
    <property type="entry name" value="GAF_2"/>
    <property type="match status" value="1"/>
</dbReference>
<dbReference type="InterPro" id="IPR012074">
    <property type="entry name" value="GAF_ANTAR"/>
</dbReference>
<dbReference type="KEGG" id="marz:MARA_15430"/>
<dbReference type="PIRSF" id="PIRSF036625">
    <property type="entry name" value="GAF_ANTAR"/>
    <property type="match status" value="1"/>
</dbReference>
<evidence type="ECO:0000259" key="3">
    <source>
        <dbReference type="SMART" id="SM01012"/>
    </source>
</evidence>
<dbReference type="InterPro" id="IPR003018">
    <property type="entry name" value="GAF"/>
</dbReference>
<dbReference type="SUPFAM" id="SSF55781">
    <property type="entry name" value="GAF domain-like"/>
    <property type="match status" value="1"/>
</dbReference>
<evidence type="ECO:0000313" key="5">
    <source>
        <dbReference type="Proteomes" id="UP000467428"/>
    </source>
</evidence>
<evidence type="ECO:0000256" key="2">
    <source>
        <dbReference type="ARBA" id="ARBA00023163"/>
    </source>
</evidence>
<dbReference type="Pfam" id="PF03861">
    <property type="entry name" value="ANTAR"/>
    <property type="match status" value="1"/>
</dbReference>
<sequence length="258" mass="27831">MPHRRPTRRTPPVRLNVAFREQLSASIDGRRGETAANRLCQACVELFDVDAAAISLVFDGSNVGTLGHSGGPARDYDEVQFTIGEGPCLDSVTDRRPVLATDLADRREVRWPLYGPAMVELSIRGVFAMPVVIAGEYVGALDLFRSDPGHLSETQLAGAMLAGEMAALPMLDLMDSTLVAAATDPSTDAWAELNALSRVEVSQATGMLVAQLGVEPTEALVRLRAHAYAAGRGTTDVARDVLDRRLRFEADRTVDEDD</sequence>
<dbReference type="GO" id="GO:0003723">
    <property type="term" value="F:RNA binding"/>
    <property type="evidence" value="ECO:0007669"/>
    <property type="project" value="InterPro"/>
</dbReference>
<dbReference type="Gene3D" id="3.30.450.40">
    <property type="match status" value="1"/>
</dbReference>
<dbReference type="SMART" id="SM01012">
    <property type="entry name" value="ANTAR"/>
    <property type="match status" value="1"/>
</dbReference>
<accession>A0A7I7RWD0</accession>
<keyword evidence="2" id="KW-0804">Transcription</keyword>
<name>A0A7I7RWD0_9MYCO</name>
<evidence type="ECO:0000313" key="4">
    <source>
        <dbReference type="EMBL" id="BBY48075.1"/>
    </source>
</evidence>
<dbReference type="InterPro" id="IPR005561">
    <property type="entry name" value="ANTAR"/>
</dbReference>
<keyword evidence="1" id="KW-0805">Transcription regulation</keyword>
<protein>
    <submittedName>
        <fullName evidence="4">GAF domain-containing protein</fullName>
    </submittedName>
</protein>